<dbReference type="Pfam" id="PF17920">
    <property type="entry name" value="TetR_C_16"/>
    <property type="match status" value="1"/>
</dbReference>
<dbReference type="InterPro" id="IPR041678">
    <property type="entry name" value="TetR_C_16"/>
</dbReference>
<dbReference type="EMBL" id="JADBGF010000001">
    <property type="protein sequence ID" value="MBE1593965.1"/>
    <property type="molecule type" value="Genomic_DNA"/>
</dbReference>
<dbReference type="SUPFAM" id="SSF48498">
    <property type="entry name" value="Tetracyclin repressor-like, C-terminal domain"/>
    <property type="match status" value="1"/>
</dbReference>
<dbReference type="Gene3D" id="1.10.10.60">
    <property type="entry name" value="Homeodomain-like"/>
    <property type="match status" value="1"/>
</dbReference>
<gene>
    <name evidence="4" type="ORF">H4687_000094</name>
</gene>
<keyword evidence="1 2" id="KW-0238">DNA-binding</keyword>
<dbReference type="InterPro" id="IPR009057">
    <property type="entry name" value="Homeodomain-like_sf"/>
</dbReference>
<feature type="domain" description="HTH tetR-type" evidence="3">
    <location>
        <begin position="12"/>
        <end position="72"/>
    </location>
</feature>
<dbReference type="Gene3D" id="1.10.357.10">
    <property type="entry name" value="Tetracycline Repressor, domain 2"/>
    <property type="match status" value="1"/>
</dbReference>
<dbReference type="GeneID" id="86824794"/>
<dbReference type="GO" id="GO:0000976">
    <property type="term" value="F:transcription cis-regulatory region binding"/>
    <property type="evidence" value="ECO:0007669"/>
    <property type="project" value="TreeGrafter"/>
</dbReference>
<evidence type="ECO:0000259" key="3">
    <source>
        <dbReference type="PROSITE" id="PS50977"/>
    </source>
</evidence>
<evidence type="ECO:0000256" key="2">
    <source>
        <dbReference type="PROSITE-ProRule" id="PRU00335"/>
    </source>
</evidence>
<evidence type="ECO:0000313" key="5">
    <source>
        <dbReference type="Proteomes" id="UP000629287"/>
    </source>
</evidence>
<reference evidence="4 5" key="1">
    <citation type="submission" date="2020-10" db="EMBL/GenBank/DDBJ databases">
        <title>Sequencing the genomes of 1000 actinobacteria strains.</title>
        <authorList>
            <person name="Klenk H.-P."/>
        </authorList>
    </citation>
    <scope>NUCLEOTIDE SEQUENCE [LARGE SCALE GENOMIC DNA]</scope>
    <source>
        <strain evidence="4 5">DSM 41803</strain>
    </source>
</reference>
<keyword evidence="5" id="KW-1185">Reference proteome</keyword>
<dbReference type="GO" id="GO:0003700">
    <property type="term" value="F:DNA-binding transcription factor activity"/>
    <property type="evidence" value="ECO:0007669"/>
    <property type="project" value="TreeGrafter"/>
</dbReference>
<name>A0A8I0NWV4_9ACTN</name>
<dbReference type="SUPFAM" id="SSF46689">
    <property type="entry name" value="Homeodomain-like"/>
    <property type="match status" value="1"/>
</dbReference>
<protein>
    <submittedName>
        <fullName evidence="4">AcrR family transcriptional regulator</fullName>
    </submittedName>
</protein>
<dbReference type="PANTHER" id="PTHR30055">
    <property type="entry name" value="HTH-TYPE TRANSCRIPTIONAL REGULATOR RUTR"/>
    <property type="match status" value="1"/>
</dbReference>
<dbReference type="Pfam" id="PF00440">
    <property type="entry name" value="TetR_N"/>
    <property type="match status" value="1"/>
</dbReference>
<dbReference type="InterPro" id="IPR050109">
    <property type="entry name" value="HTH-type_TetR-like_transc_reg"/>
</dbReference>
<evidence type="ECO:0000256" key="1">
    <source>
        <dbReference type="ARBA" id="ARBA00023125"/>
    </source>
</evidence>
<accession>A0A8I0NWV4</accession>
<evidence type="ECO:0000313" key="4">
    <source>
        <dbReference type="EMBL" id="MBE1593965.1"/>
    </source>
</evidence>
<dbReference type="OrthoDB" id="3210235at2"/>
<dbReference type="Proteomes" id="UP000629287">
    <property type="component" value="Unassembled WGS sequence"/>
</dbReference>
<dbReference type="RefSeq" id="WP_050399742.1">
    <property type="nucleotide sequence ID" value="NZ_JADBGF010000001.1"/>
</dbReference>
<dbReference type="InterPro" id="IPR036271">
    <property type="entry name" value="Tet_transcr_reg_TetR-rel_C_sf"/>
</dbReference>
<dbReference type="PRINTS" id="PR00455">
    <property type="entry name" value="HTHTETR"/>
</dbReference>
<dbReference type="PANTHER" id="PTHR30055:SF235">
    <property type="entry name" value="TRANSCRIPTIONAL REGULATORY PROTEIN"/>
    <property type="match status" value="1"/>
</dbReference>
<feature type="DNA-binding region" description="H-T-H motif" evidence="2">
    <location>
        <begin position="35"/>
        <end position="54"/>
    </location>
</feature>
<sequence>MNKSRGRPRGGSDAKERILAAAKTAFLQHGYNATTMRAVASAADVDPALISYHFGSKQGLFGGAMALGISPGQVMARVLEGDPEQMPQQIIRAVLAVWDDPALGGSLTLLVTQAQRDPALLRAFREYVERELSARLAERIGGTDAAERAGAVLTTTLGLIFSRYVLRLNPLAVMDSERIVDLLAPGLGALLRPARSADE</sequence>
<dbReference type="InterPro" id="IPR001647">
    <property type="entry name" value="HTH_TetR"/>
</dbReference>
<comment type="caution">
    <text evidence="4">The sequence shown here is derived from an EMBL/GenBank/DDBJ whole genome shotgun (WGS) entry which is preliminary data.</text>
</comment>
<proteinExistence type="predicted"/>
<organism evidence="4 5">
    <name type="scientific">Streptomyces stelliscabiei</name>
    <dbReference type="NCBI Taxonomy" id="146820"/>
    <lineage>
        <taxon>Bacteria</taxon>
        <taxon>Bacillati</taxon>
        <taxon>Actinomycetota</taxon>
        <taxon>Actinomycetes</taxon>
        <taxon>Kitasatosporales</taxon>
        <taxon>Streptomycetaceae</taxon>
        <taxon>Streptomyces</taxon>
    </lineage>
</organism>
<dbReference type="PROSITE" id="PS50977">
    <property type="entry name" value="HTH_TETR_2"/>
    <property type="match status" value="1"/>
</dbReference>
<dbReference type="AlphaFoldDB" id="A0A8I0NWV4"/>